<evidence type="ECO:0000256" key="4">
    <source>
        <dbReference type="ARBA" id="ARBA00022618"/>
    </source>
</evidence>
<keyword evidence="8" id="KW-0131">Cell cycle</keyword>
<evidence type="ECO:0000256" key="8">
    <source>
        <dbReference type="ARBA" id="ARBA00023306"/>
    </source>
</evidence>
<keyword evidence="5" id="KW-0498">Mitosis</keyword>
<dbReference type="Proteomes" id="UP000077202">
    <property type="component" value="Unassembled WGS sequence"/>
</dbReference>
<gene>
    <name evidence="11" type="ORF">AXG93_392s1260</name>
    <name evidence="10" type="ORF">Mp_7g17490</name>
</gene>
<evidence type="ECO:0000313" key="12">
    <source>
        <dbReference type="Proteomes" id="UP000077202"/>
    </source>
</evidence>
<evidence type="ECO:0000256" key="7">
    <source>
        <dbReference type="ARBA" id="ARBA00023054"/>
    </source>
</evidence>
<sequence length="265" mass="29543">MEASSVGDRRNKLDQMESSACLRKPDVAGADDASSLRFATSAGVFHFDPEAFIADVVNSVNDLIVGGFDSFEEFAAESLNLQHEEARSALQNGVDKIYNKVKDNIDEHLSLWESSCRQHYFNVTSDAEILNTSDNKADDQGRPRESAGIEELQEQDELLNKELCSLRSQLIMAERDASRMRRELTSLRKMTIKRKMLCDLKSVAHLDSSLLAEVTKSASLLQIKLEKASSLVQGPKLQTDSIEILQMPPHAENIAVDPKIMQFLS</sequence>
<evidence type="ECO:0000256" key="1">
    <source>
        <dbReference type="ARBA" id="ARBA00004629"/>
    </source>
</evidence>
<dbReference type="Proteomes" id="UP001162541">
    <property type="component" value="Chromosome 7"/>
</dbReference>
<dbReference type="GO" id="GO:0000444">
    <property type="term" value="C:MIS12/MIND type complex"/>
    <property type="evidence" value="ECO:0007669"/>
    <property type="project" value="TreeGrafter"/>
</dbReference>
<dbReference type="GO" id="GO:0005634">
    <property type="term" value="C:nucleus"/>
    <property type="evidence" value="ECO:0007669"/>
    <property type="project" value="InterPro"/>
</dbReference>
<comment type="similarity">
    <text evidence="2">Belongs to the mis12 family.</text>
</comment>
<keyword evidence="4" id="KW-0132">Cell division</keyword>
<keyword evidence="12" id="KW-1185">Reference proteome</keyword>
<dbReference type="EMBL" id="AP019872">
    <property type="protein sequence ID" value="BBN17861.1"/>
    <property type="molecule type" value="Genomic_DNA"/>
</dbReference>
<reference evidence="11 12" key="1">
    <citation type="submission" date="2016-03" db="EMBL/GenBank/DDBJ databases">
        <title>Mechanisms controlling the formation of the plant cell surface in tip-growing cells are functionally conserved among land plants.</title>
        <authorList>
            <person name="Honkanen S."/>
            <person name="Jones V.A."/>
            <person name="Morieri G."/>
            <person name="Champion C."/>
            <person name="Hetherington A.J."/>
            <person name="Kelly S."/>
            <person name="Saint-Marcoux D."/>
            <person name="Proust H."/>
            <person name="Prescott H."/>
            <person name="Dolan L."/>
        </authorList>
    </citation>
    <scope>NUCLEOTIDE SEQUENCE [LARGE SCALE GENOMIC DNA]</scope>
    <source>
        <strain evidence="12">cv. Tak-1 and cv. Tak-2</strain>
        <tissue evidence="11">Whole gametophyte</tissue>
    </source>
</reference>
<dbReference type="Pfam" id="PF05859">
    <property type="entry name" value="Mis12"/>
    <property type="match status" value="1"/>
</dbReference>
<evidence type="ECO:0000256" key="2">
    <source>
        <dbReference type="ARBA" id="ARBA00008643"/>
    </source>
</evidence>
<accession>A0A176WQ77</accession>
<dbReference type="PANTHER" id="PTHR14527:SF2">
    <property type="entry name" value="PROTEIN MIS12 HOMOLOG"/>
    <property type="match status" value="1"/>
</dbReference>
<evidence type="ECO:0000256" key="3">
    <source>
        <dbReference type="ARBA" id="ARBA00022454"/>
    </source>
</evidence>
<protein>
    <submittedName>
        <fullName evidence="11">Uncharacterized protein</fullName>
    </submittedName>
</protein>
<evidence type="ECO:0000313" key="13">
    <source>
        <dbReference type="Proteomes" id="UP001162541"/>
    </source>
</evidence>
<evidence type="ECO:0000256" key="5">
    <source>
        <dbReference type="ARBA" id="ARBA00022776"/>
    </source>
</evidence>
<dbReference type="GO" id="GO:0051382">
    <property type="term" value="P:kinetochore assembly"/>
    <property type="evidence" value="ECO:0007669"/>
    <property type="project" value="TreeGrafter"/>
</dbReference>
<dbReference type="InterPro" id="IPR008685">
    <property type="entry name" value="Centromere_Mis12"/>
</dbReference>
<evidence type="ECO:0000313" key="11">
    <source>
        <dbReference type="EMBL" id="OAE35278.1"/>
    </source>
</evidence>
<name>A0A176WQ77_MARPO</name>
<evidence type="ECO:0000256" key="6">
    <source>
        <dbReference type="ARBA" id="ARBA00022838"/>
    </source>
</evidence>
<comment type="subcellular location">
    <subcellularLocation>
        <location evidence="1">Chromosome</location>
        <location evidence="1">Centromere</location>
        <location evidence="1">Kinetochore</location>
    </subcellularLocation>
</comment>
<keyword evidence="7" id="KW-0175">Coiled coil</keyword>
<dbReference type="GO" id="GO:0000070">
    <property type="term" value="P:mitotic sister chromatid segregation"/>
    <property type="evidence" value="ECO:0007669"/>
    <property type="project" value="TreeGrafter"/>
</dbReference>
<reference evidence="13" key="3">
    <citation type="journal article" date="2020" name="Curr. Biol.">
        <title>Chromatin organization in early land plants reveals an ancestral association between H3K27me3, transposons, and constitutive heterochromatin.</title>
        <authorList>
            <person name="Montgomery S.A."/>
            <person name="Tanizawa Y."/>
            <person name="Galik B."/>
            <person name="Wang N."/>
            <person name="Ito T."/>
            <person name="Mochizuki T."/>
            <person name="Akimcheva S."/>
            <person name="Bowman J.L."/>
            <person name="Cognat V."/>
            <person name="Marechal-Drouard L."/>
            <person name="Ekker H."/>
            <person name="Hong S.F."/>
            <person name="Kohchi T."/>
            <person name="Lin S.S."/>
            <person name="Liu L.D."/>
            <person name="Nakamura Y."/>
            <person name="Valeeva L.R."/>
            <person name="Shakirov E.V."/>
            <person name="Shippen D.E."/>
            <person name="Wei W.L."/>
            <person name="Yagura M."/>
            <person name="Yamaoka S."/>
            <person name="Yamato K.T."/>
            <person name="Liu C."/>
            <person name="Berger F."/>
        </authorList>
    </citation>
    <scope>NUCLEOTIDE SEQUENCE [LARGE SCALE GENOMIC DNA]</scope>
    <source>
        <strain evidence="13">Tak-1</strain>
    </source>
</reference>
<dbReference type="PANTHER" id="PTHR14527">
    <property type="entry name" value="PROTEIN MIS12 HOMOLOG"/>
    <property type="match status" value="1"/>
</dbReference>
<dbReference type="AlphaFoldDB" id="A0A176WQ77"/>
<evidence type="ECO:0000256" key="9">
    <source>
        <dbReference type="ARBA" id="ARBA00023328"/>
    </source>
</evidence>
<organism evidence="11 12">
    <name type="scientific">Marchantia polymorpha subsp. ruderalis</name>
    <dbReference type="NCBI Taxonomy" id="1480154"/>
    <lineage>
        <taxon>Eukaryota</taxon>
        <taxon>Viridiplantae</taxon>
        <taxon>Streptophyta</taxon>
        <taxon>Embryophyta</taxon>
        <taxon>Marchantiophyta</taxon>
        <taxon>Marchantiopsida</taxon>
        <taxon>Marchantiidae</taxon>
        <taxon>Marchantiales</taxon>
        <taxon>Marchantiaceae</taxon>
        <taxon>Marchantia</taxon>
    </lineage>
</organism>
<dbReference type="EMBL" id="LVLJ01000203">
    <property type="protein sequence ID" value="OAE35278.1"/>
    <property type="molecule type" value="Genomic_DNA"/>
</dbReference>
<reference evidence="10" key="2">
    <citation type="journal article" date="2019" name="Curr. Biol.">
        <title>Chromatin organization in early land plants reveals an ancestral association between H3K27me3, transposons, and constitutive heterochromatin.</title>
        <authorList>
            <person name="Montgomery S.A."/>
            <person name="Tanizawa Y."/>
            <person name="Galik B."/>
            <person name="Wang N."/>
            <person name="Ito T."/>
            <person name="Mochizuki T."/>
            <person name="Akimcheva S."/>
            <person name="Bowman J."/>
            <person name="Cognat V."/>
            <person name="Drouard L."/>
            <person name="Ekker H."/>
            <person name="Houng S."/>
            <person name="Kohchi T."/>
            <person name="Lin S."/>
            <person name="Liu L.D."/>
            <person name="Nakamura Y."/>
            <person name="Valeeva L.R."/>
            <person name="Shakirov E.V."/>
            <person name="Shippen D.E."/>
            <person name="Wei W."/>
            <person name="Yagura M."/>
            <person name="Yamaoka S."/>
            <person name="Yamato K.T."/>
            <person name="Liu C."/>
            <person name="Berger F."/>
        </authorList>
    </citation>
    <scope>NUCLEOTIDE SEQUENCE [LARGE SCALE GENOMIC DNA]</scope>
    <source>
        <strain evidence="10">Tak-1</strain>
    </source>
</reference>
<keyword evidence="9" id="KW-0137">Centromere</keyword>
<evidence type="ECO:0000313" key="10">
    <source>
        <dbReference type="EMBL" id="BBN17861.1"/>
    </source>
</evidence>
<dbReference type="GO" id="GO:0051301">
    <property type="term" value="P:cell division"/>
    <property type="evidence" value="ECO:0007669"/>
    <property type="project" value="UniProtKB-KW"/>
</dbReference>
<keyword evidence="6" id="KW-0995">Kinetochore</keyword>
<proteinExistence type="inferred from homology"/>
<keyword evidence="3" id="KW-0158">Chromosome</keyword>